<name>A0ABW2KWS8_9PROT</name>
<feature type="transmembrane region" description="Helical" evidence="6">
    <location>
        <begin position="278"/>
        <end position="297"/>
    </location>
</feature>
<evidence type="ECO:0000313" key="7">
    <source>
        <dbReference type="EMBL" id="MFC7334503.1"/>
    </source>
</evidence>
<proteinExistence type="predicted"/>
<feature type="transmembrane region" description="Helical" evidence="6">
    <location>
        <begin position="336"/>
        <end position="356"/>
    </location>
</feature>
<keyword evidence="4 6" id="KW-1133">Transmembrane helix</keyword>
<organism evidence="7 8">
    <name type="scientific">Rhodocista pekingensis</name>
    <dbReference type="NCBI Taxonomy" id="201185"/>
    <lineage>
        <taxon>Bacteria</taxon>
        <taxon>Pseudomonadati</taxon>
        <taxon>Pseudomonadota</taxon>
        <taxon>Alphaproteobacteria</taxon>
        <taxon>Rhodospirillales</taxon>
        <taxon>Azospirillaceae</taxon>
        <taxon>Rhodocista</taxon>
    </lineage>
</organism>
<dbReference type="InterPro" id="IPR005495">
    <property type="entry name" value="LptG/LptF_permease"/>
</dbReference>
<dbReference type="RefSeq" id="WP_377360056.1">
    <property type="nucleotide sequence ID" value="NZ_JBHTCM010000016.1"/>
</dbReference>
<keyword evidence="2" id="KW-1003">Cell membrane</keyword>
<accession>A0ABW2KWS8</accession>
<gene>
    <name evidence="7" type="primary">lptF</name>
    <name evidence="7" type="ORF">ACFQPS_15145</name>
</gene>
<dbReference type="InterPro" id="IPR030922">
    <property type="entry name" value="LptF"/>
</dbReference>
<dbReference type="PANTHER" id="PTHR33529:SF6">
    <property type="entry name" value="YJGP_YJGQ FAMILY PERMEASE"/>
    <property type="match status" value="1"/>
</dbReference>
<dbReference type="Pfam" id="PF03739">
    <property type="entry name" value="LptF_LptG"/>
    <property type="match status" value="1"/>
</dbReference>
<evidence type="ECO:0000313" key="8">
    <source>
        <dbReference type="Proteomes" id="UP001596456"/>
    </source>
</evidence>
<dbReference type="Proteomes" id="UP001596456">
    <property type="component" value="Unassembled WGS sequence"/>
</dbReference>
<feature type="transmembrane region" description="Helical" evidence="6">
    <location>
        <begin position="7"/>
        <end position="28"/>
    </location>
</feature>
<comment type="caution">
    <text evidence="7">The sequence shown here is derived from an EMBL/GenBank/DDBJ whole genome shotgun (WGS) entry which is preliminary data.</text>
</comment>
<evidence type="ECO:0000256" key="4">
    <source>
        <dbReference type="ARBA" id="ARBA00022989"/>
    </source>
</evidence>
<feature type="transmembrane region" description="Helical" evidence="6">
    <location>
        <begin position="48"/>
        <end position="77"/>
    </location>
</feature>
<comment type="subcellular location">
    <subcellularLocation>
        <location evidence="1">Cell membrane</location>
        <topology evidence="1">Multi-pass membrane protein</topology>
    </subcellularLocation>
</comment>
<feature type="transmembrane region" description="Helical" evidence="6">
    <location>
        <begin position="309"/>
        <end position="330"/>
    </location>
</feature>
<dbReference type="NCBIfam" id="TIGR04407">
    <property type="entry name" value="LptF_YjgP"/>
    <property type="match status" value="1"/>
</dbReference>
<evidence type="ECO:0000256" key="1">
    <source>
        <dbReference type="ARBA" id="ARBA00004651"/>
    </source>
</evidence>
<reference evidence="8" key="1">
    <citation type="journal article" date="2019" name="Int. J. Syst. Evol. Microbiol.">
        <title>The Global Catalogue of Microorganisms (GCM) 10K type strain sequencing project: providing services to taxonomists for standard genome sequencing and annotation.</title>
        <authorList>
            <consortium name="The Broad Institute Genomics Platform"/>
            <consortium name="The Broad Institute Genome Sequencing Center for Infectious Disease"/>
            <person name="Wu L."/>
            <person name="Ma J."/>
        </authorList>
    </citation>
    <scope>NUCLEOTIDE SEQUENCE [LARGE SCALE GENOMIC DNA]</scope>
    <source>
        <strain evidence="8">CGMCC 1.16275</strain>
    </source>
</reference>
<evidence type="ECO:0000256" key="5">
    <source>
        <dbReference type="ARBA" id="ARBA00023136"/>
    </source>
</evidence>
<protein>
    <submittedName>
        <fullName evidence="7">LPS export ABC transporter permease LptF</fullName>
    </submittedName>
</protein>
<evidence type="ECO:0000256" key="3">
    <source>
        <dbReference type="ARBA" id="ARBA00022692"/>
    </source>
</evidence>
<keyword evidence="5 6" id="KW-0472">Membrane</keyword>
<sequence>MNQIDRYLLRNLAVATVFVTAGLSAAIWLTQSLRLVEMVVEGGASLGIFFRLALLTFPTFLSLILPLGLLAAVLFTYNRLIMDSELVVMRAAGLSPMALARPALILASVVAVLCYTLTLFAGPAAQRELVQLRQSVRSDVTAVLLREGTFNDVGSGLTVYVRERGREGALSGLLIHDLRSPGVATTVVAERGRLVEVDDVPHVVVFNGTQIKFRQDNGRTEWLEFARYTVDLQVLRKELGPRWIEPRERSLRDLVNLTDDPLDRQFVGRLRAELHSRLATPLLPLAFTAVGLAALLPGEFSRRGQGRRIALAAVGALVLQSAVLGISNLVGKNPVLTPLLYAVVLLPAVAALWYMVRWRALRRGLTRTVPAE</sequence>
<dbReference type="EMBL" id="JBHTCM010000016">
    <property type="protein sequence ID" value="MFC7334503.1"/>
    <property type="molecule type" value="Genomic_DNA"/>
</dbReference>
<evidence type="ECO:0000256" key="6">
    <source>
        <dbReference type="SAM" id="Phobius"/>
    </source>
</evidence>
<dbReference type="PANTHER" id="PTHR33529">
    <property type="entry name" value="SLR0882 PROTEIN-RELATED"/>
    <property type="match status" value="1"/>
</dbReference>
<feature type="transmembrane region" description="Helical" evidence="6">
    <location>
        <begin position="98"/>
        <end position="121"/>
    </location>
</feature>
<evidence type="ECO:0000256" key="2">
    <source>
        <dbReference type="ARBA" id="ARBA00022475"/>
    </source>
</evidence>
<keyword evidence="8" id="KW-1185">Reference proteome</keyword>
<keyword evidence="3 6" id="KW-0812">Transmembrane</keyword>